<dbReference type="GO" id="GO:0000981">
    <property type="term" value="F:DNA-binding transcription factor activity, RNA polymerase II-specific"/>
    <property type="evidence" value="ECO:0007669"/>
    <property type="project" value="InterPro"/>
</dbReference>
<dbReference type="SUPFAM" id="SSF57701">
    <property type="entry name" value="Zn2/Cys6 DNA-binding domain"/>
    <property type="match status" value="1"/>
</dbReference>
<dbReference type="HOGENOM" id="CLU_400123_0_0_1"/>
<dbReference type="CDD" id="cd00067">
    <property type="entry name" value="GAL4"/>
    <property type="match status" value="1"/>
</dbReference>
<dbReference type="PANTHER" id="PTHR37534">
    <property type="entry name" value="TRANSCRIPTIONAL ACTIVATOR PROTEIN UGA3"/>
    <property type="match status" value="1"/>
</dbReference>
<dbReference type="AlphaFoldDB" id="W6MWC0"/>
<feature type="domain" description="Zn(2)-C6 fungal-type" evidence="3">
    <location>
        <begin position="11"/>
        <end position="39"/>
    </location>
</feature>
<keyword evidence="5" id="KW-1185">Reference proteome</keyword>
<feature type="compositionally biased region" description="Polar residues" evidence="2">
    <location>
        <begin position="173"/>
        <end position="198"/>
    </location>
</feature>
<dbReference type="GO" id="GO:0045944">
    <property type="term" value="P:positive regulation of transcription by RNA polymerase II"/>
    <property type="evidence" value="ECO:0007669"/>
    <property type="project" value="TreeGrafter"/>
</dbReference>
<reference evidence="4" key="2">
    <citation type="submission" date="2014-02" db="EMBL/GenBank/DDBJ databases">
        <title>Complete DNA sequence of /Kuraishia capsulata/ illustrates novel genomic features among budding yeasts (/Saccharomycotina/).</title>
        <authorList>
            <person name="Morales L."/>
            <person name="Noel B."/>
            <person name="Porcel B."/>
            <person name="Marcet-Houben M."/>
            <person name="Hullo M-F."/>
            <person name="Sacerdot C."/>
            <person name="Tekaia F."/>
            <person name="Leh-Louis V."/>
            <person name="Despons L."/>
            <person name="Khanna V."/>
            <person name="Aury J-M."/>
            <person name="Barbe V."/>
            <person name="Couloux A."/>
            <person name="Labadie K."/>
            <person name="Pelletier E."/>
            <person name="Souciet J-L."/>
            <person name="Boekhout T."/>
            <person name="Gabaldon T."/>
            <person name="Wincker P."/>
            <person name="Dujon B."/>
        </authorList>
    </citation>
    <scope>NUCLEOTIDE SEQUENCE</scope>
    <source>
        <strain evidence="4">CBS 1993</strain>
    </source>
</reference>
<evidence type="ECO:0000313" key="4">
    <source>
        <dbReference type="EMBL" id="CDK27180.1"/>
    </source>
</evidence>
<gene>
    <name evidence="4" type="ORF">KUCA_T00003157001</name>
</gene>
<dbReference type="GO" id="GO:0008270">
    <property type="term" value="F:zinc ion binding"/>
    <property type="evidence" value="ECO:0007669"/>
    <property type="project" value="InterPro"/>
</dbReference>
<reference evidence="4" key="1">
    <citation type="submission" date="2013-12" db="EMBL/GenBank/DDBJ databases">
        <authorList>
            <person name="Genoscope - CEA"/>
        </authorList>
    </citation>
    <scope>NUCLEOTIDE SEQUENCE</scope>
    <source>
        <strain evidence="4">CBS 1993</strain>
    </source>
</reference>
<dbReference type="GeneID" id="34520564"/>
<dbReference type="SMART" id="SM00066">
    <property type="entry name" value="GAL4"/>
    <property type="match status" value="1"/>
</dbReference>
<keyword evidence="1" id="KW-0539">Nucleus</keyword>
<name>W6MWC0_9ASCO</name>
<feature type="region of interest" description="Disordered" evidence="2">
    <location>
        <begin position="159"/>
        <end position="198"/>
    </location>
</feature>
<sequence length="688" mass="78413">MSAKQQRSRNGCLTCRSRHLKCDEMIPECLNCKRSNKTCERGIRIKMIQTTRFDVKKNDFNYRPRGQYQFLDQSLAVASDYIGGDVGYKPYIKLHTPEDLRESLDQYNLSTDAPPAKKAKIYETATTVNMSLVNQIESALKDRDEKSYISALVDKEESSSAMGGSSTSLDSPLNLTSRDSPLYNSSSTQSEGKSPQLTPSKNRAEALLLANFVHHCTWILDFVCNGNVVPHYVRLWEDEIMPNMVVRDEDLLRCIFRCSLSFPPQKWHGLIPVPRQIKTALPLHMRVEPSKEKLDFYAKQTDAYQSRLFEEIRQDPFFQDPQNALPDEISRIKTKLEKYMISATLVCLSIYFEDLTRQNMVSAGYLQAQMKSVSSLILESKILGSAIFADSRIFESCFTMLFTIDLWGAIMHKQPSVLDPFEVGYLLPLLAESDTNSDLAPNKSSDTFEQARIEELTNAATESDTIQLSRILIIMSKIYRCGQSDLQNMDEKWIQLIEEINTFEKELPFVYAPSGLSKVTADDGLGTAMTEKESGTPESRASEVFKAPFMKIQFSSTAGLVVHLLHHAAYLMSEKVKLPTWPSFFPDNDNEDWNFRLINWYNLNTTFKHSEDSPTEREHMAIRVISMLLSVEIKSNRLHMNGSQTGKGQIIYPHFKWLYDLSLTFLSQKSLNALDDMLNDLRGQSQTT</sequence>
<evidence type="ECO:0000259" key="3">
    <source>
        <dbReference type="PROSITE" id="PS50048"/>
    </source>
</evidence>
<evidence type="ECO:0000256" key="1">
    <source>
        <dbReference type="ARBA" id="ARBA00023242"/>
    </source>
</evidence>
<accession>W6MWC0</accession>
<dbReference type="PANTHER" id="PTHR37534:SF2">
    <property type="entry name" value="N-ACETYLTRANSFERASE DOMAIN-CONTAINING PROTEIN"/>
    <property type="match status" value="1"/>
</dbReference>
<dbReference type="GO" id="GO:0000976">
    <property type="term" value="F:transcription cis-regulatory region binding"/>
    <property type="evidence" value="ECO:0007669"/>
    <property type="project" value="TreeGrafter"/>
</dbReference>
<organism evidence="4 5">
    <name type="scientific">Kuraishia capsulata CBS 1993</name>
    <dbReference type="NCBI Taxonomy" id="1382522"/>
    <lineage>
        <taxon>Eukaryota</taxon>
        <taxon>Fungi</taxon>
        <taxon>Dikarya</taxon>
        <taxon>Ascomycota</taxon>
        <taxon>Saccharomycotina</taxon>
        <taxon>Pichiomycetes</taxon>
        <taxon>Pichiales</taxon>
        <taxon>Pichiaceae</taxon>
        <taxon>Kuraishia</taxon>
    </lineage>
</organism>
<dbReference type="InterPro" id="IPR036864">
    <property type="entry name" value="Zn2-C6_fun-type_DNA-bd_sf"/>
</dbReference>
<dbReference type="Proteomes" id="UP000019384">
    <property type="component" value="Unassembled WGS sequence"/>
</dbReference>
<feature type="compositionally biased region" description="Low complexity" evidence="2">
    <location>
        <begin position="159"/>
        <end position="171"/>
    </location>
</feature>
<dbReference type="PROSITE" id="PS00463">
    <property type="entry name" value="ZN2_CY6_FUNGAL_1"/>
    <property type="match status" value="1"/>
</dbReference>
<dbReference type="Pfam" id="PF00172">
    <property type="entry name" value="Zn_clus"/>
    <property type="match status" value="1"/>
</dbReference>
<dbReference type="RefSeq" id="XP_022459176.1">
    <property type="nucleotide sequence ID" value="XM_022601544.1"/>
</dbReference>
<evidence type="ECO:0000313" key="5">
    <source>
        <dbReference type="Proteomes" id="UP000019384"/>
    </source>
</evidence>
<dbReference type="EMBL" id="HG793128">
    <property type="protein sequence ID" value="CDK27180.1"/>
    <property type="molecule type" value="Genomic_DNA"/>
</dbReference>
<dbReference type="InterPro" id="IPR001138">
    <property type="entry name" value="Zn2Cys6_DnaBD"/>
</dbReference>
<dbReference type="OrthoDB" id="416217at2759"/>
<dbReference type="GO" id="GO:0005634">
    <property type="term" value="C:nucleus"/>
    <property type="evidence" value="ECO:0007669"/>
    <property type="project" value="TreeGrafter"/>
</dbReference>
<proteinExistence type="predicted"/>
<evidence type="ECO:0000256" key="2">
    <source>
        <dbReference type="SAM" id="MobiDB-lite"/>
    </source>
</evidence>
<protein>
    <recommendedName>
        <fullName evidence="3">Zn(2)-C6 fungal-type domain-containing protein</fullName>
    </recommendedName>
</protein>
<dbReference type="Gene3D" id="4.10.240.10">
    <property type="entry name" value="Zn(2)-C6 fungal-type DNA-binding domain"/>
    <property type="match status" value="1"/>
</dbReference>
<dbReference type="PROSITE" id="PS50048">
    <property type="entry name" value="ZN2_CY6_FUNGAL_2"/>
    <property type="match status" value="1"/>
</dbReference>